<dbReference type="GO" id="GO:0003676">
    <property type="term" value="F:nucleic acid binding"/>
    <property type="evidence" value="ECO:0007669"/>
    <property type="project" value="InterPro"/>
</dbReference>
<dbReference type="PANTHER" id="PTHR47326:SF1">
    <property type="entry name" value="HTH PSQ-TYPE DOMAIN-CONTAINING PROTEIN"/>
    <property type="match status" value="1"/>
</dbReference>
<dbReference type="OrthoDB" id="9986793at2759"/>
<keyword evidence="2" id="KW-1185">Reference proteome</keyword>
<organism evidence="1 2">
    <name type="scientific">Dufourea novaeangliae</name>
    <name type="common">Sweat bee</name>
    <dbReference type="NCBI Taxonomy" id="178035"/>
    <lineage>
        <taxon>Eukaryota</taxon>
        <taxon>Metazoa</taxon>
        <taxon>Ecdysozoa</taxon>
        <taxon>Arthropoda</taxon>
        <taxon>Hexapoda</taxon>
        <taxon>Insecta</taxon>
        <taxon>Pterygota</taxon>
        <taxon>Neoptera</taxon>
        <taxon>Endopterygota</taxon>
        <taxon>Hymenoptera</taxon>
        <taxon>Apocrita</taxon>
        <taxon>Aculeata</taxon>
        <taxon>Apoidea</taxon>
        <taxon>Anthophila</taxon>
        <taxon>Halictidae</taxon>
        <taxon>Rophitinae</taxon>
        <taxon>Dufourea</taxon>
    </lineage>
</organism>
<sequence length="115" mass="13336">LYFQQDGATCYTSRETIILLHEKFAGRVISRNGDFNSPPRSCDLARLKFFLRGYVKNKVYSNAPATTEALKDNIKVVIREIEPDFCENVMKNYLKRMAVCKKSLYGNFDDIIFHD</sequence>
<accession>A0A154NW32</accession>
<dbReference type="Gene3D" id="3.30.420.10">
    <property type="entry name" value="Ribonuclease H-like superfamily/Ribonuclease H"/>
    <property type="match status" value="1"/>
</dbReference>
<evidence type="ECO:0000313" key="1">
    <source>
        <dbReference type="EMBL" id="KZC03781.1"/>
    </source>
</evidence>
<feature type="non-terminal residue" evidence="1">
    <location>
        <position position="1"/>
    </location>
</feature>
<reference evidence="1 2" key="1">
    <citation type="submission" date="2015-07" db="EMBL/GenBank/DDBJ databases">
        <title>The genome of Dufourea novaeangliae.</title>
        <authorList>
            <person name="Pan H."/>
            <person name="Kapheim K."/>
        </authorList>
    </citation>
    <scope>NUCLEOTIDE SEQUENCE [LARGE SCALE GENOMIC DNA]</scope>
    <source>
        <strain evidence="1">0120121106</strain>
        <tissue evidence="1">Whole body</tissue>
    </source>
</reference>
<evidence type="ECO:0000313" key="2">
    <source>
        <dbReference type="Proteomes" id="UP000076502"/>
    </source>
</evidence>
<proteinExistence type="predicted"/>
<evidence type="ECO:0008006" key="3">
    <source>
        <dbReference type="Google" id="ProtNLM"/>
    </source>
</evidence>
<dbReference type="InterPro" id="IPR036397">
    <property type="entry name" value="RNaseH_sf"/>
</dbReference>
<protein>
    <recommendedName>
        <fullName evidence="3">Histone-lysine N-methyltransferase SETMAR</fullName>
    </recommendedName>
</protein>
<dbReference type="EMBL" id="KQ434769">
    <property type="protein sequence ID" value="KZC03781.1"/>
    <property type="molecule type" value="Genomic_DNA"/>
</dbReference>
<gene>
    <name evidence="1" type="ORF">WN55_04237</name>
</gene>
<name>A0A154NW32_DUFNO</name>
<dbReference type="Proteomes" id="UP000076502">
    <property type="component" value="Unassembled WGS sequence"/>
</dbReference>
<dbReference type="PANTHER" id="PTHR47326">
    <property type="entry name" value="TRANSPOSABLE ELEMENT TC3 TRANSPOSASE-LIKE PROTEIN"/>
    <property type="match status" value="1"/>
</dbReference>
<dbReference type="AlphaFoldDB" id="A0A154NW32"/>
<dbReference type="STRING" id="178035.A0A154NW32"/>